<dbReference type="InterPro" id="IPR009100">
    <property type="entry name" value="AcylCoA_DH/oxidase_NM_dom_sf"/>
</dbReference>
<dbReference type="PANTHER" id="PTHR43884:SF12">
    <property type="entry name" value="ISOVALERYL-COA DEHYDROGENASE, MITOCHONDRIAL-RELATED"/>
    <property type="match status" value="1"/>
</dbReference>
<gene>
    <name evidence="1" type="ORF">FHE74_07345</name>
</gene>
<comment type="caution">
    <text evidence="1">The sequence shown here is derived from an EMBL/GenBank/DDBJ whole genome shotgun (WGS) entry which is preliminary data.</text>
</comment>
<keyword evidence="2" id="KW-1185">Reference proteome</keyword>
<protein>
    <submittedName>
        <fullName evidence="1">Acyl-CoA dehydrogenase</fullName>
    </submittedName>
</protein>
<dbReference type="Proteomes" id="UP000312032">
    <property type="component" value="Unassembled WGS sequence"/>
</dbReference>
<evidence type="ECO:0000313" key="2">
    <source>
        <dbReference type="Proteomes" id="UP000312032"/>
    </source>
</evidence>
<proteinExistence type="predicted"/>
<dbReference type="Gene3D" id="2.40.110.10">
    <property type="entry name" value="Butyryl-CoA Dehydrogenase, subunit A, domain 2"/>
    <property type="match status" value="1"/>
</dbReference>
<dbReference type="GO" id="GO:0003995">
    <property type="term" value="F:acyl-CoA dehydrogenase activity"/>
    <property type="evidence" value="ECO:0007669"/>
    <property type="project" value="TreeGrafter"/>
</dbReference>
<dbReference type="PANTHER" id="PTHR43884">
    <property type="entry name" value="ACYL-COA DEHYDROGENASE"/>
    <property type="match status" value="1"/>
</dbReference>
<dbReference type="RefSeq" id="WP_139465857.1">
    <property type="nucleotide sequence ID" value="NZ_VDHJ01000009.1"/>
</dbReference>
<sequence>MALLNEQLRAQIADNASAVDKAELPGRHALPELGQAGLIGADLATSAQVVREIAALDLSVGFTAWATRMTYEYLRRANTPYASQLADQLASGARPGVTGMAGAFKEAAGVGSLDLSAERVDGGYRINGKLGWASNLYEDAVVVTGAKTADDHKFLFAFEAGHEGVTFGKPFGLLGLNATESAWVDFDNAFIPDEQVVTEDFTEYMAGVRPVFVLMQVAECLGVAEAAIAGAEGRFDGVKVTFEQDWQEARERVADVARRQQETIEAVTDGGSVDPVDLLTLRLDAADAAVRAANIEVRVAGGAGYAKSAPASRRYREASFLPVQSPSEAQLRYELQAAQAKQ</sequence>
<dbReference type="OrthoDB" id="3258691at2"/>
<dbReference type="SUPFAM" id="SSF47203">
    <property type="entry name" value="Acyl-CoA dehydrogenase C-terminal domain-like"/>
    <property type="match status" value="1"/>
</dbReference>
<dbReference type="AlphaFoldDB" id="A0A5C4U2V0"/>
<name>A0A5C4U2V0_9CORY</name>
<reference evidence="1 2" key="1">
    <citation type="submission" date="2019-06" db="EMBL/GenBank/DDBJ databases">
        <authorList>
            <person name="Li J."/>
        </authorList>
    </citation>
    <scope>NUCLEOTIDE SEQUENCE [LARGE SCALE GENOMIC DNA]</scope>
    <source>
        <strain evidence="1 2">LMG 28165</strain>
    </source>
</reference>
<dbReference type="InterPro" id="IPR036250">
    <property type="entry name" value="AcylCo_DH-like_C"/>
</dbReference>
<organism evidence="1 2">
    <name type="scientific">Corynebacterium tapiri</name>
    <dbReference type="NCBI Taxonomy" id="1448266"/>
    <lineage>
        <taxon>Bacteria</taxon>
        <taxon>Bacillati</taxon>
        <taxon>Actinomycetota</taxon>
        <taxon>Actinomycetes</taxon>
        <taxon>Mycobacteriales</taxon>
        <taxon>Corynebacteriaceae</taxon>
        <taxon>Corynebacterium</taxon>
    </lineage>
</organism>
<dbReference type="SUPFAM" id="SSF56645">
    <property type="entry name" value="Acyl-CoA dehydrogenase NM domain-like"/>
    <property type="match status" value="1"/>
</dbReference>
<dbReference type="EMBL" id="VDHJ01000009">
    <property type="protein sequence ID" value="TNL96828.1"/>
    <property type="molecule type" value="Genomic_DNA"/>
</dbReference>
<evidence type="ECO:0000313" key="1">
    <source>
        <dbReference type="EMBL" id="TNL96828.1"/>
    </source>
</evidence>
<dbReference type="InterPro" id="IPR046373">
    <property type="entry name" value="Acyl-CoA_Oxase/DH_mid-dom_sf"/>
</dbReference>
<accession>A0A5C4U2V0</accession>